<evidence type="ECO:0000259" key="5">
    <source>
        <dbReference type="Pfam" id="PF05697"/>
    </source>
</evidence>
<evidence type="ECO:0000313" key="6">
    <source>
        <dbReference type="EMBL" id="HER44220.1"/>
    </source>
</evidence>
<dbReference type="SUPFAM" id="SSF102735">
    <property type="entry name" value="Trigger factor ribosome-binding domain"/>
    <property type="match status" value="1"/>
</dbReference>
<protein>
    <recommendedName>
        <fullName evidence="2">peptidylprolyl isomerase</fullName>
        <ecNumber evidence="2">5.2.1.8</ecNumber>
    </recommendedName>
</protein>
<organism evidence="6">
    <name type="scientific">Eiseniibacteriota bacterium</name>
    <dbReference type="NCBI Taxonomy" id="2212470"/>
    <lineage>
        <taxon>Bacteria</taxon>
        <taxon>Candidatus Eiseniibacteriota</taxon>
    </lineage>
</organism>
<dbReference type="EC" id="5.2.1.8" evidence="2"/>
<dbReference type="InterPro" id="IPR005215">
    <property type="entry name" value="Trig_fac"/>
</dbReference>
<dbReference type="Pfam" id="PF05697">
    <property type="entry name" value="Trigger_N"/>
    <property type="match status" value="1"/>
</dbReference>
<dbReference type="Gene3D" id="3.30.70.1050">
    <property type="entry name" value="Trigger factor ribosome-binding domain"/>
    <property type="match status" value="1"/>
</dbReference>
<feature type="non-terminal residue" evidence="6">
    <location>
        <position position="264"/>
    </location>
</feature>
<dbReference type="AlphaFoldDB" id="A0A7V2AVY0"/>
<dbReference type="InterPro" id="IPR036611">
    <property type="entry name" value="Trigger_fac_ribosome-bd_sf"/>
</dbReference>
<dbReference type="InterPro" id="IPR001179">
    <property type="entry name" value="PPIase_FKBP_dom"/>
</dbReference>
<gene>
    <name evidence="6" type="primary">tig</name>
    <name evidence="6" type="ORF">ENO08_07155</name>
</gene>
<dbReference type="GO" id="GO:0003755">
    <property type="term" value="F:peptidyl-prolyl cis-trans isomerase activity"/>
    <property type="evidence" value="ECO:0007669"/>
    <property type="project" value="UniProtKB-KW"/>
</dbReference>
<dbReference type="NCBIfam" id="TIGR00115">
    <property type="entry name" value="tig"/>
    <property type="match status" value="1"/>
</dbReference>
<sequence length="264" mass="29835">MEGTFEERDINITITDDKNCRKVVTVEITQERYGSEKERVLRDLVKEVTLPGFRKGKAPAEIVRQRFDETIRSEALKNILPRAYGHIVEKERLEPIGDPVFSDVKEEEAGRLTFRMDIEVVPRFELEGYAGVKIDAETVEVRGDEVDDVVKNLQERQADYAAVDRPAVSGDIVTLDYAPVGLDDLPNEKKKVSDYPAELGTGHLIPEFEKAITGNTAGFTGRVEIAYPEEYGSAELAGRRVLYQFTIKEVKEKRLPALDDEFAR</sequence>
<proteinExistence type="predicted"/>
<dbReference type="SUPFAM" id="SSF54534">
    <property type="entry name" value="FKBP-like"/>
    <property type="match status" value="1"/>
</dbReference>
<feature type="domain" description="Trigger factor ribosome-binding bacterial" evidence="5">
    <location>
        <begin position="11"/>
        <end position="153"/>
    </location>
</feature>
<accession>A0A7V2AVY0</accession>
<dbReference type="GO" id="GO:0015031">
    <property type="term" value="P:protein transport"/>
    <property type="evidence" value="ECO:0007669"/>
    <property type="project" value="InterPro"/>
</dbReference>
<dbReference type="Pfam" id="PF00254">
    <property type="entry name" value="FKBP_C"/>
    <property type="match status" value="1"/>
</dbReference>
<dbReference type="EMBL" id="DSEC01000509">
    <property type="protein sequence ID" value="HER44220.1"/>
    <property type="molecule type" value="Genomic_DNA"/>
</dbReference>
<evidence type="ECO:0000256" key="2">
    <source>
        <dbReference type="ARBA" id="ARBA00013194"/>
    </source>
</evidence>
<comment type="catalytic activity">
    <reaction evidence="1">
        <text>[protein]-peptidylproline (omega=180) = [protein]-peptidylproline (omega=0)</text>
        <dbReference type="Rhea" id="RHEA:16237"/>
        <dbReference type="Rhea" id="RHEA-COMP:10747"/>
        <dbReference type="Rhea" id="RHEA-COMP:10748"/>
        <dbReference type="ChEBI" id="CHEBI:83833"/>
        <dbReference type="ChEBI" id="CHEBI:83834"/>
        <dbReference type="EC" id="5.2.1.8"/>
    </reaction>
</comment>
<comment type="caution">
    <text evidence="6">The sequence shown here is derived from an EMBL/GenBank/DDBJ whole genome shotgun (WGS) entry which is preliminary data.</text>
</comment>
<dbReference type="InterPro" id="IPR046357">
    <property type="entry name" value="PPIase_dom_sf"/>
</dbReference>
<dbReference type="PANTHER" id="PTHR30560:SF3">
    <property type="entry name" value="TRIGGER FACTOR-LIKE PROTEIN TIG, CHLOROPLASTIC"/>
    <property type="match status" value="1"/>
</dbReference>
<feature type="domain" description="PPIase FKBP-type" evidence="4">
    <location>
        <begin position="165"/>
        <end position="239"/>
    </location>
</feature>
<name>A0A7V2AVY0_UNCEI</name>
<keyword evidence="6" id="KW-0413">Isomerase</keyword>
<dbReference type="InterPro" id="IPR008881">
    <property type="entry name" value="Trigger_fac_ribosome-bd_bac"/>
</dbReference>
<dbReference type="GO" id="GO:0044183">
    <property type="term" value="F:protein folding chaperone"/>
    <property type="evidence" value="ECO:0007669"/>
    <property type="project" value="TreeGrafter"/>
</dbReference>
<dbReference type="GO" id="GO:0051083">
    <property type="term" value="P:'de novo' cotranslational protein folding"/>
    <property type="evidence" value="ECO:0007669"/>
    <property type="project" value="TreeGrafter"/>
</dbReference>
<dbReference type="GO" id="GO:0043022">
    <property type="term" value="F:ribosome binding"/>
    <property type="evidence" value="ECO:0007669"/>
    <property type="project" value="TreeGrafter"/>
</dbReference>
<keyword evidence="3" id="KW-0697">Rotamase</keyword>
<evidence type="ECO:0000256" key="3">
    <source>
        <dbReference type="ARBA" id="ARBA00023110"/>
    </source>
</evidence>
<dbReference type="GO" id="GO:0043335">
    <property type="term" value="P:protein unfolding"/>
    <property type="evidence" value="ECO:0007669"/>
    <property type="project" value="TreeGrafter"/>
</dbReference>
<dbReference type="PANTHER" id="PTHR30560">
    <property type="entry name" value="TRIGGER FACTOR CHAPERONE AND PEPTIDYL-PROLYL CIS/TRANS ISOMERASE"/>
    <property type="match status" value="1"/>
</dbReference>
<evidence type="ECO:0000259" key="4">
    <source>
        <dbReference type="Pfam" id="PF00254"/>
    </source>
</evidence>
<reference evidence="6" key="1">
    <citation type="journal article" date="2020" name="mSystems">
        <title>Genome- and Community-Level Interaction Insights into Carbon Utilization and Element Cycling Functions of Hydrothermarchaeota in Hydrothermal Sediment.</title>
        <authorList>
            <person name="Zhou Z."/>
            <person name="Liu Y."/>
            <person name="Xu W."/>
            <person name="Pan J."/>
            <person name="Luo Z.H."/>
            <person name="Li M."/>
        </authorList>
    </citation>
    <scope>NUCLEOTIDE SEQUENCE [LARGE SCALE GENOMIC DNA]</scope>
    <source>
        <strain evidence="6">SpSt-1233</strain>
    </source>
</reference>
<dbReference type="Proteomes" id="UP000886069">
    <property type="component" value="Unassembled WGS sequence"/>
</dbReference>
<dbReference type="Gene3D" id="3.10.50.40">
    <property type="match status" value="1"/>
</dbReference>
<evidence type="ECO:0000256" key="1">
    <source>
        <dbReference type="ARBA" id="ARBA00000971"/>
    </source>
</evidence>